<dbReference type="AlphaFoldDB" id="W7TKJ8"/>
<name>W7TKJ8_9STRA</name>
<accession>W7TKJ8</accession>
<gene>
    <name evidence="1" type="ORF">Naga_100364g2</name>
</gene>
<comment type="caution">
    <text evidence="1">The sequence shown here is derived from an EMBL/GenBank/DDBJ whole genome shotgun (WGS) entry which is preliminary data.</text>
</comment>
<dbReference type="EMBL" id="AZIL01002540">
    <property type="protein sequence ID" value="EWM21279.1"/>
    <property type="molecule type" value="Genomic_DNA"/>
</dbReference>
<dbReference type="Proteomes" id="UP000019335">
    <property type="component" value="Unassembled WGS sequence"/>
</dbReference>
<keyword evidence="2" id="KW-1185">Reference proteome</keyword>
<protein>
    <submittedName>
        <fullName evidence="1">Uncharacterized protein</fullName>
    </submittedName>
</protein>
<evidence type="ECO:0000313" key="2">
    <source>
        <dbReference type="Proteomes" id="UP000019335"/>
    </source>
</evidence>
<organism evidence="1 2">
    <name type="scientific">Nannochloropsis gaditana</name>
    <dbReference type="NCBI Taxonomy" id="72520"/>
    <lineage>
        <taxon>Eukaryota</taxon>
        <taxon>Sar</taxon>
        <taxon>Stramenopiles</taxon>
        <taxon>Ochrophyta</taxon>
        <taxon>Eustigmatophyceae</taxon>
        <taxon>Eustigmatales</taxon>
        <taxon>Monodopsidaceae</taxon>
        <taxon>Nannochloropsis</taxon>
    </lineage>
</organism>
<sequence length="152" mass="17701">MKPSHRVSLDGVGPVASADRTSCSINCTRLPLLRHWVDFYILTHKKKSLMLLQDIYPQVSLVERMTSRGRCSEQLQHQHWKSARLEYKRKYLQEKIPAPNLEKYTKTKFWYLQGILVIVGREQFQQNPNSEQGAGLEYTFLLLVITTTSGYK</sequence>
<proteinExistence type="predicted"/>
<reference evidence="1 2" key="1">
    <citation type="journal article" date="2014" name="Mol. Plant">
        <title>Chromosome Scale Genome Assembly and Transcriptome Profiling of Nannochloropsis gaditana in Nitrogen Depletion.</title>
        <authorList>
            <person name="Corteggiani Carpinelli E."/>
            <person name="Telatin A."/>
            <person name="Vitulo N."/>
            <person name="Forcato C."/>
            <person name="D'Angelo M."/>
            <person name="Schiavon R."/>
            <person name="Vezzi A."/>
            <person name="Giacometti G.M."/>
            <person name="Morosinotto T."/>
            <person name="Valle G."/>
        </authorList>
    </citation>
    <scope>NUCLEOTIDE SEQUENCE [LARGE SCALE GENOMIC DNA]</scope>
    <source>
        <strain evidence="1 2">B-31</strain>
    </source>
</reference>
<evidence type="ECO:0000313" key="1">
    <source>
        <dbReference type="EMBL" id="EWM21279.1"/>
    </source>
</evidence>